<evidence type="ECO:0000256" key="1">
    <source>
        <dbReference type="SAM" id="MobiDB-lite"/>
    </source>
</evidence>
<name>A0ABR8U4U8_9BACL</name>
<dbReference type="EMBL" id="JACSQN010000001">
    <property type="protein sequence ID" value="MBD7983030.1"/>
    <property type="molecule type" value="Genomic_DNA"/>
</dbReference>
<keyword evidence="2" id="KW-0812">Transmembrane</keyword>
<keyword evidence="2" id="KW-0472">Membrane</keyword>
<comment type="caution">
    <text evidence="3">The sequence shown here is derived from an EMBL/GenBank/DDBJ whole genome shotgun (WGS) entry which is preliminary data.</text>
</comment>
<evidence type="ECO:0000256" key="2">
    <source>
        <dbReference type="SAM" id="Phobius"/>
    </source>
</evidence>
<sequence length="226" mass="25592">MSNLSKRQKDVALVVLSVIFLLSLALYSYFKIYAPAKDMNERALQSLSNERDILFALQRQQAQQVPNQTTNSRILQQQLPVVPLEDLILLQVQEAEVKSDTYVQEVNFSFEEALIETPPEDVQNVQAIIAEVHLLATDYANVDRFIEEIESMERIFVINEIEFTAPEEIRTTDDEGDMQELTVTFHAFYRNDLPGLLDDAPKVDAPPSANKSDPTPFNQSNGSGEE</sequence>
<keyword evidence="2" id="KW-1133">Transmembrane helix</keyword>
<keyword evidence="4" id="KW-1185">Reference proteome</keyword>
<dbReference type="RefSeq" id="WP_191692678.1">
    <property type="nucleotide sequence ID" value="NZ_JACSQN010000001.1"/>
</dbReference>
<feature type="compositionally biased region" description="Polar residues" evidence="1">
    <location>
        <begin position="209"/>
        <end position="226"/>
    </location>
</feature>
<feature type="region of interest" description="Disordered" evidence="1">
    <location>
        <begin position="198"/>
        <end position="226"/>
    </location>
</feature>
<organism evidence="3 4">
    <name type="scientific">Sporosarcina quadrami</name>
    <dbReference type="NCBI Taxonomy" id="2762234"/>
    <lineage>
        <taxon>Bacteria</taxon>
        <taxon>Bacillati</taxon>
        <taxon>Bacillota</taxon>
        <taxon>Bacilli</taxon>
        <taxon>Bacillales</taxon>
        <taxon>Caryophanaceae</taxon>
        <taxon>Sporosarcina</taxon>
    </lineage>
</organism>
<reference evidence="3 4" key="1">
    <citation type="submission" date="2020-08" db="EMBL/GenBank/DDBJ databases">
        <title>A Genomic Blueprint of the Chicken Gut Microbiome.</title>
        <authorList>
            <person name="Gilroy R."/>
            <person name="Ravi A."/>
            <person name="Getino M."/>
            <person name="Pursley I."/>
            <person name="Horton D.L."/>
            <person name="Alikhan N.-F."/>
            <person name="Baker D."/>
            <person name="Gharbi K."/>
            <person name="Hall N."/>
            <person name="Watson M."/>
            <person name="Adriaenssens E.M."/>
            <person name="Foster-Nyarko E."/>
            <person name="Jarju S."/>
            <person name="Secka A."/>
            <person name="Antonio M."/>
            <person name="Oren A."/>
            <person name="Chaudhuri R."/>
            <person name="La Ragione R.M."/>
            <person name="Hildebrand F."/>
            <person name="Pallen M.J."/>
        </authorList>
    </citation>
    <scope>NUCLEOTIDE SEQUENCE [LARGE SCALE GENOMIC DNA]</scope>
    <source>
        <strain evidence="3 4">Sa2YVA2</strain>
    </source>
</reference>
<dbReference type="Proteomes" id="UP000626786">
    <property type="component" value="Unassembled WGS sequence"/>
</dbReference>
<evidence type="ECO:0000313" key="3">
    <source>
        <dbReference type="EMBL" id="MBD7983030.1"/>
    </source>
</evidence>
<gene>
    <name evidence="3" type="ORF">H9649_00440</name>
</gene>
<protein>
    <submittedName>
        <fullName evidence="3">Pilus assembly protein PilO</fullName>
    </submittedName>
</protein>
<feature type="transmembrane region" description="Helical" evidence="2">
    <location>
        <begin position="12"/>
        <end position="30"/>
    </location>
</feature>
<accession>A0ABR8U4U8</accession>
<evidence type="ECO:0000313" key="4">
    <source>
        <dbReference type="Proteomes" id="UP000626786"/>
    </source>
</evidence>
<proteinExistence type="predicted"/>